<accession>A0A2H0V4M5</accession>
<reference evidence="3" key="1">
    <citation type="submission" date="2017-09" db="EMBL/GenBank/DDBJ databases">
        <title>Depth-based differentiation of microbial function through sediment-hosted aquifers and enrichment of novel symbionts in the deep terrestrial subsurface.</title>
        <authorList>
            <person name="Probst A.J."/>
            <person name="Ladd B."/>
            <person name="Jarett J.K."/>
            <person name="Geller-Mcgrath D.E."/>
            <person name="Sieber C.M.K."/>
            <person name="Emerson J.B."/>
            <person name="Anantharaman K."/>
            <person name="Thomas B.C."/>
            <person name="Malmstrom R."/>
            <person name="Stieglmeier M."/>
            <person name="Klingl A."/>
            <person name="Woyke T."/>
            <person name="Ryan C.M."/>
            <person name="Banfield J.F."/>
        </authorList>
    </citation>
    <scope>NUCLEOTIDE SEQUENCE [LARGE SCALE GENOMIC DNA]</scope>
</reference>
<dbReference type="Proteomes" id="UP000229901">
    <property type="component" value="Unassembled WGS sequence"/>
</dbReference>
<sequence length="183" mass="20034">MIPQIFLGLKEVFSKKSYWILSLVVIVLFWILIRLLQSQDFIRLVWTSGLFSFTQRIGLTSQTLLQVFSHFSLASLVLTIIIIIMTGINISLLFYYVKKSARLRRSTGMSLLGVIVGILGVGCSSCGSVLLTSVIGLSATSSILGILPFKGLEINILAIVLLGVSIVMIAKKISNPLLCKIKS</sequence>
<dbReference type="EMBL" id="PFAP01000021">
    <property type="protein sequence ID" value="PIR94056.1"/>
    <property type="molecule type" value="Genomic_DNA"/>
</dbReference>
<organism evidence="2 3">
    <name type="scientific">Candidatus Falkowbacteria bacterium CG10_big_fil_rev_8_21_14_0_10_39_11</name>
    <dbReference type="NCBI Taxonomy" id="1974565"/>
    <lineage>
        <taxon>Bacteria</taxon>
        <taxon>Candidatus Falkowiibacteriota</taxon>
    </lineage>
</organism>
<keyword evidence="1" id="KW-0812">Transmembrane</keyword>
<name>A0A2H0V4M5_9BACT</name>
<feature type="transmembrane region" description="Helical" evidence="1">
    <location>
        <begin position="151"/>
        <end position="170"/>
    </location>
</feature>
<dbReference type="AlphaFoldDB" id="A0A2H0V4M5"/>
<keyword evidence="1" id="KW-1133">Transmembrane helix</keyword>
<evidence type="ECO:0000256" key="1">
    <source>
        <dbReference type="SAM" id="Phobius"/>
    </source>
</evidence>
<feature type="transmembrane region" description="Helical" evidence="1">
    <location>
        <begin position="71"/>
        <end position="97"/>
    </location>
</feature>
<feature type="transmembrane region" description="Helical" evidence="1">
    <location>
        <begin position="109"/>
        <end position="131"/>
    </location>
</feature>
<gene>
    <name evidence="2" type="ORF">COT97_03360</name>
</gene>
<feature type="transmembrane region" description="Helical" evidence="1">
    <location>
        <begin position="17"/>
        <end position="36"/>
    </location>
</feature>
<comment type="caution">
    <text evidence="2">The sequence shown here is derived from an EMBL/GenBank/DDBJ whole genome shotgun (WGS) entry which is preliminary data.</text>
</comment>
<evidence type="ECO:0000313" key="3">
    <source>
        <dbReference type="Proteomes" id="UP000229901"/>
    </source>
</evidence>
<proteinExistence type="predicted"/>
<keyword evidence="1" id="KW-0472">Membrane</keyword>
<evidence type="ECO:0000313" key="2">
    <source>
        <dbReference type="EMBL" id="PIR94056.1"/>
    </source>
</evidence>
<protein>
    <submittedName>
        <fullName evidence="2">Uncharacterized protein</fullName>
    </submittedName>
</protein>